<protein>
    <submittedName>
        <fullName evidence="1">Uncharacterized protein</fullName>
    </submittedName>
</protein>
<keyword evidence="2" id="KW-1185">Reference proteome</keyword>
<gene>
    <name evidence="1" type="ORF">B0X70_12885</name>
</gene>
<proteinExistence type="predicted"/>
<sequence>MAKNASYRKELLDPQNTDIYDSGAINNYIAEDRKFFIEKNDNGNLHISGRAKSLASVATDNVYIARGIMYTGDVCGKAWLNVQLLQNAMDAPKIIG</sequence>
<dbReference type="EMBL" id="CP020335">
    <property type="protein sequence ID" value="QXF33938.1"/>
    <property type="molecule type" value="Genomic_DNA"/>
</dbReference>
<evidence type="ECO:0000313" key="1">
    <source>
        <dbReference type="EMBL" id="QXF33938.1"/>
    </source>
</evidence>
<name>A0ABX8LXQ9_9GAMM</name>
<evidence type="ECO:0000313" key="2">
    <source>
        <dbReference type="Proteomes" id="UP000693715"/>
    </source>
</evidence>
<accession>A0ABX8LXQ9</accession>
<dbReference type="Proteomes" id="UP000693715">
    <property type="component" value="Chromosome"/>
</dbReference>
<dbReference type="RefSeq" id="WP_217469501.1">
    <property type="nucleotide sequence ID" value="NZ_CP020335.1"/>
</dbReference>
<organism evidence="1 2">
    <name type="scientific">Photorhabdus akhurstii</name>
    <dbReference type="NCBI Taxonomy" id="171438"/>
    <lineage>
        <taxon>Bacteria</taxon>
        <taxon>Pseudomonadati</taxon>
        <taxon>Pseudomonadota</taxon>
        <taxon>Gammaproteobacteria</taxon>
        <taxon>Enterobacterales</taxon>
        <taxon>Morganellaceae</taxon>
        <taxon>Photorhabdus</taxon>
    </lineage>
</organism>
<reference evidence="1 2" key="1">
    <citation type="submission" date="2017-03" db="EMBL/GenBank/DDBJ databases">
        <title>Genome comparison of Photorhabdus luminescens strain 0813-124 phase variants.</title>
        <authorList>
            <person name="Chien C.-C."/>
            <person name="Chen W.-J."/>
            <person name="Shih M.-C."/>
            <person name="Hsieh F.-C."/>
        </authorList>
    </citation>
    <scope>NUCLEOTIDE SEQUENCE [LARGE SCALE GENOMIC DNA]</scope>
    <source>
        <strain evidence="1 2">0813-124 phase II</strain>
    </source>
</reference>